<keyword evidence="7" id="KW-0432">Leucine biosynthesis</keyword>
<comment type="pathway">
    <text evidence="3">Amino-acid biosynthesis; L-leucine biosynthesis; L-leucine from 3-methyl-2-oxobutanoate: step 2/4.</text>
</comment>
<keyword evidence="10" id="KW-0100">Branched-chain amino acid biosynthesis</keyword>
<dbReference type="InterPro" id="IPR050075">
    <property type="entry name" value="LeuD"/>
</dbReference>
<dbReference type="GO" id="GO:0016853">
    <property type="term" value="F:isomerase activity"/>
    <property type="evidence" value="ECO:0007669"/>
    <property type="project" value="UniProtKB-KW"/>
</dbReference>
<evidence type="ECO:0000256" key="5">
    <source>
        <dbReference type="ARBA" id="ARBA00011271"/>
    </source>
</evidence>
<accession>A0ABR8CJM9</accession>
<evidence type="ECO:0000256" key="4">
    <source>
        <dbReference type="ARBA" id="ARBA00009845"/>
    </source>
</evidence>
<dbReference type="InterPro" id="IPR015928">
    <property type="entry name" value="Aconitase/3IPM_dehydase_swvl"/>
</dbReference>
<evidence type="ECO:0000259" key="13">
    <source>
        <dbReference type="Pfam" id="PF00694"/>
    </source>
</evidence>
<evidence type="ECO:0000256" key="2">
    <source>
        <dbReference type="ARBA" id="ARBA00002695"/>
    </source>
</evidence>
<comment type="similarity">
    <text evidence="4">Belongs to the LeuD family. LeuD type 1 subfamily.</text>
</comment>
<keyword evidence="15" id="KW-1185">Reference proteome</keyword>
<evidence type="ECO:0000256" key="3">
    <source>
        <dbReference type="ARBA" id="ARBA00004729"/>
    </source>
</evidence>
<sequence length="204" mass="23105">MKNNKSIISATAISIHGDDIDTDRILPARFVKTLVFDKLGQYIFADERIQKQQQFQIHPLDNPVYADAQLMFVNKNFGCGSSREHAPQGIKRWGKGIKAIIGESFAEIFFGNCNAIGLLCLTASTDILTQLINLNKCDPQMKFHLDIQSLTIACENNKFPVWMPEGLRQNFLSGHQDSLLELLSVRQEIINTAERVPYFQYLEA</sequence>
<dbReference type="InterPro" id="IPR033940">
    <property type="entry name" value="IPMI_Swivel"/>
</dbReference>
<dbReference type="CDD" id="cd01577">
    <property type="entry name" value="IPMI_Swivel"/>
    <property type="match status" value="1"/>
</dbReference>
<evidence type="ECO:0000256" key="6">
    <source>
        <dbReference type="ARBA" id="ARBA00011998"/>
    </source>
</evidence>
<dbReference type="Gene3D" id="3.20.19.10">
    <property type="entry name" value="Aconitase, domain 4"/>
    <property type="match status" value="1"/>
</dbReference>
<evidence type="ECO:0000256" key="1">
    <source>
        <dbReference type="ARBA" id="ARBA00000491"/>
    </source>
</evidence>
<evidence type="ECO:0000256" key="12">
    <source>
        <dbReference type="ARBA" id="ARBA00033368"/>
    </source>
</evidence>
<dbReference type="EC" id="4.2.1.33" evidence="6"/>
<gene>
    <name evidence="14" type="ORF">H6G18_00925</name>
</gene>
<dbReference type="InterPro" id="IPR000573">
    <property type="entry name" value="AconitaseA/IPMdHydase_ssu_swvl"/>
</dbReference>
<name>A0ABR8CJM9_9NOST</name>
<proteinExistence type="inferred from homology"/>
<evidence type="ECO:0000313" key="14">
    <source>
        <dbReference type="EMBL" id="MBD2342710.1"/>
    </source>
</evidence>
<comment type="function">
    <text evidence="2">Catalyzes the isomerization between 2-isopropylmalate and 3-isopropylmalate, via the formation of 2-isopropylmaleate.</text>
</comment>
<organism evidence="14 15">
    <name type="scientific">Anabaena subtropica FACHB-260</name>
    <dbReference type="NCBI Taxonomy" id="2692884"/>
    <lineage>
        <taxon>Bacteria</taxon>
        <taxon>Bacillati</taxon>
        <taxon>Cyanobacteriota</taxon>
        <taxon>Cyanophyceae</taxon>
        <taxon>Nostocales</taxon>
        <taxon>Nostocaceae</taxon>
        <taxon>Anabaena</taxon>
    </lineage>
</organism>
<keyword evidence="14" id="KW-0413">Isomerase</keyword>
<dbReference type="EMBL" id="JACJRF010000001">
    <property type="protein sequence ID" value="MBD2342710.1"/>
    <property type="molecule type" value="Genomic_DNA"/>
</dbReference>
<dbReference type="PANTHER" id="PTHR43345">
    <property type="entry name" value="3-ISOPROPYLMALATE DEHYDRATASE SMALL SUBUNIT 2-RELATED-RELATED"/>
    <property type="match status" value="1"/>
</dbReference>
<keyword evidence="8" id="KW-0028">Amino-acid biosynthesis</keyword>
<evidence type="ECO:0000313" key="15">
    <source>
        <dbReference type="Proteomes" id="UP000607281"/>
    </source>
</evidence>
<protein>
    <recommendedName>
        <fullName evidence="6">3-isopropylmalate dehydratase</fullName>
        <ecNumber evidence="6">4.2.1.33</ecNumber>
    </recommendedName>
    <alternativeName>
        <fullName evidence="11">Alpha-IPM isomerase</fullName>
    </alternativeName>
    <alternativeName>
        <fullName evidence="12">Isopropylmalate isomerase</fullName>
    </alternativeName>
</protein>
<dbReference type="Proteomes" id="UP000607281">
    <property type="component" value="Unassembled WGS sequence"/>
</dbReference>
<evidence type="ECO:0000256" key="10">
    <source>
        <dbReference type="ARBA" id="ARBA00023304"/>
    </source>
</evidence>
<keyword evidence="9" id="KW-0456">Lyase</keyword>
<evidence type="ECO:0000256" key="11">
    <source>
        <dbReference type="ARBA" id="ARBA00031631"/>
    </source>
</evidence>
<dbReference type="SUPFAM" id="SSF52016">
    <property type="entry name" value="LeuD/IlvD-like"/>
    <property type="match status" value="1"/>
</dbReference>
<evidence type="ECO:0000256" key="8">
    <source>
        <dbReference type="ARBA" id="ARBA00022605"/>
    </source>
</evidence>
<evidence type="ECO:0000256" key="7">
    <source>
        <dbReference type="ARBA" id="ARBA00022430"/>
    </source>
</evidence>
<reference evidence="14 15" key="1">
    <citation type="journal article" date="2020" name="ISME J.">
        <title>Comparative genomics reveals insights into cyanobacterial evolution and habitat adaptation.</title>
        <authorList>
            <person name="Chen M.Y."/>
            <person name="Teng W.K."/>
            <person name="Zhao L."/>
            <person name="Hu C.X."/>
            <person name="Zhou Y.K."/>
            <person name="Han B.P."/>
            <person name="Song L.R."/>
            <person name="Shu W.S."/>
        </authorList>
    </citation>
    <scope>NUCLEOTIDE SEQUENCE [LARGE SCALE GENOMIC DNA]</scope>
    <source>
        <strain evidence="14 15">FACHB-260</strain>
    </source>
</reference>
<dbReference type="Pfam" id="PF00694">
    <property type="entry name" value="Aconitase_C"/>
    <property type="match status" value="1"/>
</dbReference>
<comment type="caution">
    <text evidence="14">The sequence shown here is derived from an EMBL/GenBank/DDBJ whole genome shotgun (WGS) entry which is preliminary data.</text>
</comment>
<feature type="domain" description="Aconitase A/isopropylmalate dehydratase small subunit swivel" evidence="13">
    <location>
        <begin position="16"/>
        <end position="124"/>
    </location>
</feature>
<evidence type="ECO:0000256" key="9">
    <source>
        <dbReference type="ARBA" id="ARBA00023239"/>
    </source>
</evidence>
<comment type="catalytic activity">
    <reaction evidence="1">
        <text>(2R,3S)-3-isopropylmalate = (2S)-2-isopropylmalate</text>
        <dbReference type="Rhea" id="RHEA:32287"/>
        <dbReference type="ChEBI" id="CHEBI:1178"/>
        <dbReference type="ChEBI" id="CHEBI:35121"/>
        <dbReference type="EC" id="4.2.1.33"/>
    </reaction>
</comment>
<dbReference type="PANTHER" id="PTHR43345:SF5">
    <property type="entry name" value="3-ISOPROPYLMALATE DEHYDRATASE SMALL SUBUNIT"/>
    <property type="match status" value="1"/>
</dbReference>
<dbReference type="RefSeq" id="WP_190405192.1">
    <property type="nucleotide sequence ID" value="NZ_JACJRF010000001.1"/>
</dbReference>
<comment type="subunit">
    <text evidence="5">Heterodimer of LeuC and LeuD.</text>
</comment>